<dbReference type="HOGENOM" id="CLU_1309608_0_0_0"/>
<protein>
    <recommendedName>
        <fullName evidence="3">PD-(D/E)XK endonuclease-like domain-containing protein</fullName>
    </recommendedName>
</protein>
<dbReference type="STRING" id="289377.HL41_03815"/>
<gene>
    <name evidence="1" type="ORF">HL41_03815</name>
</gene>
<proteinExistence type="predicted"/>
<sequence>MGLILKQNNLSKRQLNQETINRFIGEILHFTLESLLVCEKDIKTLFHDKEFFTQKISFYLKKALALYQEPIFGKEEIEKNAKETLLKLFEEIEFKKLICKVLKQAKNIYSEVEGFLFDEKTEDAKMVRPDLIIKSLSGWIIFEFKLHQASDLRDEDQLKGYVSLLQKLYPDVNISAYLIVLEPFNIIEITKKDASSYTNSCQLSLFENLS</sequence>
<dbReference type="OrthoDB" id="9806772at2"/>
<accession>A0A075WZ66</accession>
<evidence type="ECO:0008006" key="3">
    <source>
        <dbReference type="Google" id="ProtNLM"/>
    </source>
</evidence>
<evidence type="ECO:0000313" key="2">
    <source>
        <dbReference type="Proteomes" id="UP000028481"/>
    </source>
</evidence>
<dbReference type="AlphaFoldDB" id="A0A075WZ66"/>
<keyword evidence="2" id="KW-1185">Reference proteome</keyword>
<dbReference type="KEGG" id="tcm:HL41_03815"/>
<dbReference type="eggNOG" id="ENOG5030GBI">
    <property type="taxonomic scope" value="Bacteria"/>
</dbReference>
<reference evidence="1 2" key="1">
    <citation type="journal article" date="2015" name="Genome Announc.">
        <title>Genome Sequence of a Sulfate-Reducing Thermophilic Bacterium, Thermodesulfobacterium commune DSM 2178T (Phylum Thermodesulfobacteria).</title>
        <authorList>
            <person name="Bhatnagar S."/>
            <person name="Badger J.H."/>
            <person name="Madupu R."/>
            <person name="Khouri H.M."/>
            <person name="O'Connor E.M."/>
            <person name="Robb F.T."/>
            <person name="Ward N.L."/>
            <person name="Eisen J.A."/>
        </authorList>
    </citation>
    <scope>NUCLEOTIDE SEQUENCE [LARGE SCALE GENOMIC DNA]</scope>
    <source>
        <strain evidence="1 2">DSM 2178</strain>
    </source>
</reference>
<organism evidence="1 2">
    <name type="scientific">Thermodesulfobacterium commune DSM 2178</name>
    <dbReference type="NCBI Taxonomy" id="289377"/>
    <lineage>
        <taxon>Bacteria</taxon>
        <taxon>Pseudomonadati</taxon>
        <taxon>Thermodesulfobacteriota</taxon>
        <taxon>Thermodesulfobacteria</taxon>
        <taxon>Thermodesulfobacteriales</taxon>
        <taxon>Thermodesulfobacteriaceae</taxon>
        <taxon>Thermodesulfobacterium</taxon>
    </lineage>
</organism>
<name>A0A075WZ66_9BACT</name>
<dbReference type="RefSeq" id="WP_038060316.1">
    <property type="nucleotide sequence ID" value="NZ_CP008796.1"/>
</dbReference>
<dbReference type="Proteomes" id="UP000028481">
    <property type="component" value="Chromosome"/>
</dbReference>
<dbReference type="PaxDb" id="289377-HL41_03815"/>
<evidence type="ECO:0000313" key="1">
    <source>
        <dbReference type="EMBL" id="AIH03972.1"/>
    </source>
</evidence>
<dbReference type="EMBL" id="CP008796">
    <property type="protein sequence ID" value="AIH03972.1"/>
    <property type="molecule type" value="Genomic_DNA"/>
</dbReference>